<gene>
    <name evidence="2" type="ORF">D6T63_05625</name>
</gene>
<organism evidence="2 3">
    <name type="scientific">Arthrobacter cheniae</name>
    <dbReference type="NCBI Taxonomy" id="1258888"/>
    <lineage>
        <taxon>Bacteria</taxon>
        <taxon>Bacillati</taxon>
        <taxon>Actinomycetota</taxon>
        <taxon>Actinomycetes</taxon>
        <taxon>Micrococcales</taxon>
        <taxon>Micrococcaceae</taxon>
        <taxon>Arthrobacter</taxon>
    </lineage>
</organism>
<reference evidence="2 3" key="1">
    <citation type="submission" date="2018-09" db="EMBL/GenBank/DDBJ databases">
        <title>Novel species of Arthrobacter.</title>
        <authorList>
            <person name="Liu Q."/>
            <person name="Xin Y.-H."/>
        </authorList>
    </citation>
    <scope>NUCLEOTIDE SEQUENCE [LARGE SCALE GENOMIC DNA]</scope>
    <source>
        <strain evidence="2 3">Hz2</strain>
    </source>
</reference>
<keyword evidence="3" id="KW-1185">Reference proteome</keyword>
<sequence length="140" mass="14602">MCALRDERGSAVVEFVFLGVLLLVPVVYLVLTIGQLQGGSFAVVGAVDQAAKVYVDAPTPQEADARAREAVRIALGDFGFAEEQAAMDIVCSAQCLEPGSSVTIVVRLDVPFPLVPSIAGSHPSAVTVDATATQIVERFG</sequence>
<feature type="transmembrane region" description="Helical" evidence="1">
    <location>
        <begin position="12"/>
        <end position="31"/>
    </location>
</feature>
<protein>
    <recommendedName>
        <fullName evidence="4">Pilus assembly protein</fullName>
    </recommendedName>
</protein>
<dbReference type="Proteomes" id="UP000272560">
    <property type="component" value="Unassembled WGS sequence"/>
</dbReference>
<dbReference type="EMBL" id="QZVT01000002">
    <property type="protein sequence ID" value="RJT82253.1"/>
    <property type="molecule type" value="Genomic_DNA"/>
</dbReference>
<evidence type="ECO:0000313" key="2">
    <source>
        <dbReference type="EMBL" id="RJT82253.1"/>
    </source>
</evidence>
<dbReference type="AlphaFoldDB" id="A0A3A5M9P5"/>
<dbReference type="OrthoDB" id="4965440at2"/>
<proteinExistence type="predicted"/>
<keyword evidence="1" id="KW-0812">Transmembrane</keyword>
<evidence type="ECO:0000313" key="3">
    <source>
        <dbReference type="Proteomes" id="UP000272560"/>
    </source>
</evidence>
<name>A0A3A5M9P5_9MICC</name>
<keyword evidence="1" id="KW-1133">Transmembrane helix</keyword>
<accession>A0A3A5M9P5</accession>
<evidence type="ECO:0008006" key="4">
    <source>
        <dbReference type="Google" id="ProtNLM"/>
    </source>
</evidence>
<keyword evidence="1" id="KW-0472">Membrane</keyword>
<evidence type="ECO:0000256" key="1">
    <source>
        <dbReference type="SAM" id="Phobius"/>
    </source>
</evidence>
<comment type="caution">
    <text evidence="2">The sequence shown here is derived from an EMBL/GenBank/DDBJ whole genome shotgun (WGS) entry which is preliminary data.</text>
</comment>